<gene>
    <name evidence="1" type="primary">Spatacsin</name>
    <name evidence="1" type="ORF">Cadr_000005422</name>
</gene>
<dbReference type="GO" id="GO:0048489">
    <property type="term" value="P:synaptic vesicle transport"/>
    <property type="evidence" value="ECO:0007669"/>
    <property type="project" value="TreeGrafter"/>
</dbReference>
<sequence length="1134" mass="128828">MRLTQRKRVGGGRRTGNNARTRIAAEKGAGIAGAMERVLPILLVPLPAEATGCLGCRAQLHREQEVLGSLTAAGSLHVLSLAPGGRGGGGCHLDGPFRQFIWEDSPNSGTPTDKPRLLALSENCELLIYEFNLKDESCDATVLHSYNEETLQKLIEDQNISISLLSLRILSYHSNTSLLFINKYILLHVIFPERDAEIRLLNCFTLPLPAQAVDRIIDTQLCRGILFVLSSLGWIYIFDIVDGRRIAHVDLALHQEDVCNEQQQEPAKISSFTSLKVSQDLDAVVIISSSNTAIALNLNLYFRQYPGHLLCERSLEDVPVEGPEGIDEDDPVNSDYNMKLTKFSFQVDRSWKAQLSSLNESIKSSKLEASCCAPWFQDILHLESPESGDQSASVPSWAFIPQGLPHRQYSFPWKSPTKTRDPGRLWKRMHISEQEEPLELACVSVTGFTALFTWSVERTGCSIALWDLETQAMQCFSLGKKCIPVDSDGDQQLCLVLTGENVLRQVGIHRREHLSYLFYYCCPGDVEHGFGVDHRFLAVAIILKHRQYPGHLLCERSLEDVPVEGPEGIDEDDPVNSDYNMKLTKFSFQVDRSWKAQLSSLNESIKSSKLEASCCAPWFQDILHLESPESGDQSASVPSWAFIPQGLPHRQYSFPWKSPTKTRDPGRLWKRMHISEQEEPLELACVSVTGFTALFTWSVERTGCSIALWDLETQAMQCFSLGKKCIPVDSDGDQQLCLVLTENGLCLILFGLTQEEFLNRLMIHGSASTVDSLCHLNGWGRCSIPIHALEVTELNVWRILLDNPSVLYSAGIENRQLDTVDFFLKSKENLLNPSSKSSVPDQFDNSPSHLYLKNVEELTPALDLLCSAIRENDSETQSKHFSEQLLNLALSFLNKQIKELFIHNEELDEHLQKGVNILTSYINELRTFMIKFPWKLTDAVDEYDVKENVPKVKESNMWEKLSIEEVVANAILNNKIPEAQTFFRINNHSAQRLKELIKIGLDLVFDSLKKNNIKEASELLKNMHMSILDYFCIQHKFMFKIAPLQNLTFLDFLYLQGFNVKDQLLKICFYTTNKNIRDFLVGHCFNYFLFKVEILKEKKYFSEKEKRTVDFVHQVEKFYSGHFQENMQIQSFPR</sequence>
<proteinExistence type="predicted"/>
<accession>A0A5N4E487</accession>
<dbReference type="PANTHER" id="PTHR13650">
    <property type="entry name" value="SPATACSIN"/>
    <property type="match status" value="1"/>
</dbReference>
<protein>
    <submittedName>
        <fullName evidence="1">Spatacsin</fullName>
    </submittedName>
</protein>
<dbReference type="Proteomes" id="UP000299084">
    <property type="component" value="Unassembled WGS sequence"/>
</dbReference>
<evidence type="ECO:0000313" key="2">
    <source>
        <dbReference type="Proteomes" id="UP000299084"/>
    </source>
</evidence>
<organism evidence="1 2">
    <name type="scientific">Camelus dromedarius</name>
    <name type="common">Dromedary</name>
    <name type="synonym">Arabian camel</name>
    <dbReference type="NCBI Taxonomy" id="9838"/>
    <lineage>
        <taxon>Eukaryota</taxon>
        <taxon>Metazoa</taxon>
        <taxon>Chordata</taxon>
        <taxon>Craniata</taxon>
        <taxon>Vertebrata</taxon>
        <taxon>Euteleostomi</taxon>
        <taxon>Mammalia</taxon>
        <taxon>Eutheria</taxon>
        <taxon>Laurasiatheria</taxon>
        <taxon>Artiodactyla</taxon>
        <taxon>Tylopoda</taxon>
        <taxon>Camelidae</taxon>
        <taxon>Camelus</taxon>
    </lineage>
</organism>
<dbReference type="GO" id="GO:0030424">
    <property type="term" value="C:axon"/>
    <property type="evidence" value="ECO:0007669"/>
    <property type="project" value="TreeGrafter"/>
</dbReference>
<dbReference type="InterPro" id="IPR028103">
    <property type="entry name" value="Spatacsin"/>
</dbReference>
<name>A0A5N4E487_CAMDR</name>
<dbReference type="GO" id="GO:0007268">
    <property type="term" value="P:chemical synaptic transmission"/>
    <property type="evidence" value="ECO:0007669"/>
    <property type="project" value="TreeGrafter"/>
</dbReference>
<dbReference type="GO" id="GO:0030425">
    <property type="term" value="C:dendrite"/>
    <property type="evidence" value="ECO:0007669"/>
    <property type="project" value="TreeGrafter"/>
</dbReference>
<dbReference type="GO" id="GO:0007409">
    <property type="term" value="P:axonogenesis"/>
    <property type="evidence" value="ECO:0007669"/>
    <property type="project" value="TreeGrafter"/>
</dbReference>
<comment type="caution">
    <text evidence="1">The sequence shown here is derived from an EMBL/GenBank/DDBJ whole genome shotgun (WGS) entry which is preliminary data.</text>
</comment>
<evidence type="ECO:0000313" key="1">
    <source>
        <dbReference type="EMBL" id="KAB1278145.1"/>
    </source>
</evidence>
<dbReference type="GO" id="GO:0045202">
    <property type="term" value="C:synapse"/>
    <property type="evidence" value="ECO:0007669"/>
    <property type="project" value="TreeGrafter"/>
</dbReference>
<dbReference type="PANTHER" id="PTHR13650:SF0">
    <property type="entry name" value="SPATACSIN"/>
    <property type="match status" value="1"/>
</dbReference>
<dbReference type="EMBL" id="JWIN03000006">
    <property type="protein sequence ID" value="KAB1278145.1"/>
    <property type="molecule type" value="Genomic_DNA"/>
</dbReference>
<dbReference type="GO" id="GO:0005737">
    <property type="term" value="C:cytoplasm"/>
    <property type="evidence" value="ECO:0007669"/>
    <property type="project" value="TreeGrafter"/>
</dbReference>
<keyword evidence="2" id="KW-1185">Reference proteome</keyword>
<dbReference type="GO" id="GO:0008088">
    <property type="term" value="P:axo-dendritic transport"/>
    <property type="evidence" value="ECO:0007669"/>
    <property type="project" value="TreeGrafter"/>
</dbReference>
<dbReference type="AlphaFoldDB" id="A0A5N4E487"/>
<reference evidence="1 2" key="1">
    <citation type="journal article" date="2019" name="Mol. Ecol. Resour.">
        <title>Improving Illumina assemblies with Hi-C and long reads: an example with the North African dromedary.</title>
        <authorList>
            <person name="Elbers J.P."/>
            <person name="Rogers M.F."/>
            <person name="Perelman P.L."/>
            <person name="Proskuryakova A.A."/>
            <person name="Serdyukova N.A."/>
            <person name="Johnson W.E."/>
            <person name="Horin P."/>
            <person name="Corander J."/>
            <person name="Murphy D."/>
            <person name="Burger P.A."/>
        </authorList>
    </citation>
    <scope>NUCLEOTIDE SEQUENCE [LARGE SCALE GENOMIC DNA]</scope>
    <source>
        <strain evidence="1">Drom800</strain>
        <tissue evidence="1">Blood</tissue>
    </source>
</reference>